<dbReference type="InterPro" id="IPR004358">
    <property type="entry name" value="Sig_transdc_His_kin-like_C"/>
</dbReference>
<dbReference type="InterPro" id="IPR050428">
    <property type="entry name" value="TCS_sensor_his_kinase"/>
</dbReference>
<dbReference type="Proteomes" id="UP000321192">
    <property type="component" value="Unassembled WGS sequence"/>
</dbReference>
<evidence type="ECO:0000256" key="5">
    <source>
        <dbReference type="ARBA" id="ARBA00022679"/>
    </source>
</evidence>
<comment type="subcellular location">
    <subcellularLocation>
        <location evidence="2">Membrane</location>
    </subcellularLocation>
</comment>
<evidence type="ECO:0000256" key="6">
    <source>
        <dbReference type="ARBA" id="ARBA00022692"/>
    </source>
</evidence>
<protein>
    <recommendedName>
        <fullName evidence="3">histidine kinase</fullName>
        <ecNumber evidence="3">2.7.13.3</ecNumber>
    </recommendedName>
</protein>
<proteinExistence type="predicted"/>
<dbReference type="GO" id="GO:0000155">
    <property type="term" value="F:phosphorelay sensor kinase activity"/>
    <property type="evidence" value="ECO:0007669"/>
    <property type="project" value="InterPro"/>
</dbReference>
<keyword evidence="7 11" id="KW-0418">Kinase</keyword>
<evidence type="ECO:0000256" key="1">
    <source>
        <dbReference type="ARBA" id="ARBA00000085"/>
    </source>
</evidence>
<evidence type="ECO:0000256" key="4">
    <source>
        <dbReference type="ARBA" id="ARBA00022553"/>
    </source>
</evidence>
<organism evidence="11 12">
    <name type="scientific">Thauera aminoaromatica</name>
    <dbReference type="NCBI Taxonomy" id="164330"/>
    <lineage>
        <taxon>Bacteria</taxon>
        <taxon>Pseudomonadati</taxon>
        <taxon>Pseudomonadota</taxon>
        <taxon>Betaproteobacteria</taxon>
        <taxon>Rhodocyclales</taxon>
        <taxon>Zoogloeaceae</taxon>
        <taxon>Thauera</taxon>
    </lineage>
</organism>
<dbReference type="PROSITE" id="PS50109">
    <property type="entry name" value="HIS_KIN"/>
    <property type="match status" value="1"/>
</dbReference>
<dbReference type="EMBL" id="SSFD01000071">
    <property type="protein sequence ID" value="TXH88464.1"/>
    <property type="molecule type" value="Genomic_DNA"/>
</dbReference>
<dbReference type="InterPro" id="IPR003594">
    <property type="entry name" value="HATPase_dom"/>
</dbReference>
<dbReference type="InterPro" id="IPR036097">
    <property type="entry name" value="HisK_dim/P_sf"/>
</dbReference>
<evidence type="ECO:0000256" key="7">
    <source>
        <dbReference type="ARBA" id="ARBA00022777"/>
    </source>
</evidence>
<dbReference type="SUPFAM" id="SSF47384">
    <property type="entry name" value="Homodimeric domain of signal transducing histidine kinase"/>
    <property type="match status" value="1"/>
</dbReference>
<evidence type="ECO:0000313" key="11">
    <source>
        <dbReference type="EMBL" id="TXH88464.1"/>
    </source>
</evidence>
<keyword evidence="8" id="KW-1133">Transmembrane helix</keyword>
<dbReference type="SMART" id="SM00387">
    <property type="entry name" value="HATPase_c"/>
    <property type="match status" value="1"/>
</dbReference>
<dbReference type="PANTHER" id="PTHR45436:SF5">
    <property type="entry name" value="SENSOR HISTIDINE KINASE TRCS"/>
    <property type="match status" value="1"/>
</dbReference>
<keyword evidence="6" id="KW-0812">Transmembrane</keyword>
<evidence type="ECO:0000256" key="8">
    <source>
        <dbReference type="ARBA" id="ARBA00022989"/>
    </source>
</evidence>
<dbReference type="Gene3D" id="3.30.565.10">
    <property type="entry name" value="Histidine kinase-like ATPase, C-terminal domain"/>
    <property type="match status" value="1"/>
</dbReference>
<evidence type="ECO:0000256" key="9">
    <source>
        <dbReference type="ARBA" id="ARBA00023136"/>
    </source>
</evidence>
<sequence>MNSIRRRLSLTLALVLLAAGVLLAFALRDFPRRMVEEHVLARLDHDADLLYVHLLDALARQDGEAGMDSALMGAAGPAYDLPLSGHYFLVRLGDRQWRSRSTWDADLDLPEGAEGLVSPRLAGPAGQALLVVAKRFPDSADGRAVSIALAEDVAAIDAAIAAFRAQALTVLGLALLVLLVLQRRVLVRGLAPLDEAVDACRRLERGEAVQFEADAPAEVRPLLAAVERLSRHQAQRLGRIRHAAGNLSHALKTPLAVLGHSADALAARGDEEGAAAIRTQLETMRATIERELRRARLAGGAAGGAGFALRAQLGALVEVLQRLHAGRGLRIELEADERTWPVDREDMLELFGNLLDNACKWARARVRVVVAPDAGTARLAFSVEDDGPGVAPELLERLGTAGLRADESRPGHGLGLAIVGDIVTQYGGTLRFGRGSVLGGLRVDVELPLAV</sequence>
<dbReference type="Pfam" id="PF02518">
    <property type="entry name" value="HATPase_c"/>
    <property type="match status" value="1"/>
</dbReference>
<evidence type="ECO:0000256" key="3">
    <source>
        <dbReference type="ARBA" id="ARBA00012438"/>
    </source>
</evidence>
<evidence type="ECO:0000259" key="10">
    <source>
        <dbReference type="PROSITE" id="PS50109"/>
    </source>
</evidence>
<dbReference type="RefSeq" id="WP_276657397.1">
    <property type="nucleotide sequence ID" value="NZ_SSFD01000071.1"/>
</dbReference>
<comment type="catalytic activity">
    <reaction evidence="1">
        <text>ATP + protein L-histidine = ADP + protein N-phospho-L-histidine.</text>
        <dbReference type="EC" id="2.7.13.3"/>
    </reaction>
</comment>
<reference evidence="11 12" key="1">
    <citation type="submission" date="2018-09" db="EMBL/GenBank/DDBJ databases">
        <title>Metagenome Assembled Genomes from an Advanced Water Purification Facility.</title>
        <authorList>
            <person name="Stamps B.W."/>
            <person name="Spear J.R."/>
        </authorList>
    </citation>
    <scope>NUCLEOTIDE SEQUENCE [LARGE SCALE GENOMIC DNA]</scope>
    <source>
        <strain evidence="11">Bin_27_1</strain>
    </source>
</reference>
<dbReference type="PANTHER" id="PTHR45436">
    <property type="entry name" value="SENSOR HISTIDINE KINASE YKOH"/>
    <property type="match status" value="1"/>
</dbReference>
<feature type="domain" description="Histidine kinase" evidence="10">
    <location>
        <begin position="246"/>
        <end position="451"/>
    </location>
</feature>
<dbReference type="Gene3D" id="1.10.287.130">
    <property type="match status" value="1"/>
</dbReference>
<keyword evidence="4" id="KW-0597">Phosphoprotein</keyword>
<evidence type="ECO:0000313" key="12">
    <source>
        <dbReference type="Proteomes" id="UP000321192"/>
    </source>
</evidence>
<keyword evidence="5" id="KW-0808">Transferase</keyword>
<accession>A0A5C7SX61</accession>
<dbReference type="GO" id="GO:0005886">
    <property type="term" value="C:plasma membrane"/>
    <property type="evidence" value="ECO:0007669"/>
    <property type="project" value="TreeGrafter"/>
</dbReference>
<name>A0A5C7SX61_THASP</name>
<keyword evidence="9" id="KW-0472">Membrane</keyword>
<dbReference type="SUPFAM" id="SSF55874">
    <property type="entry name" value="ATPase domain of HSP90 chaperone/DNA topoisomerase II/histidine kinase"/>
    <property type="match status" value="1"/>
</dbReference>
<dbReference type="InterPro" id="IPR036890">
    <property type="entry name" value="HATPase_C_sf"/>
</dbReference>
<dbReference type="InterPro" id="IPR005467">
    <property type="entry name" value="His_kinase_dom"/>
</dbReference>
<dbReference type="PRINTS" id="PR00344">
    <property type="entry name" value="BCTRLSENSOR"/>
</dbReference>
<dbReference type="AlphaFoldDB" id="A0A5C7SX61"/>
<evidence type="ECO:0000256" key="2">
    <source>
        <dbReference type="ARBA" id="ARBA00004370"/>
    </source>
</evidence>
<dbReference type="EC" id="2.7.13.3" evidence="3"/>
<comment type="caution">
    <text evidence="11">The sequence shown here is derived from an EMBL/GenBank/DDBJ whole genome shotgun (WGS) entry which is preliminary data.</text>
</comment>
<gene>
    <name evidence="11" type="ORF">E6Q80_05425</name>
</gene>